<proteinExistence type="predicted"/>
<sequence length="114" mass="13227">MIKKEFTHRIDLDGLLLFLLAEIEGEERVSIATKCFTKYQPPKPWSTKHVGFKNRGEFTQNLYASTLIAKSKKKPNACIFCSGIHESSDCFKVRKMSSEERQKAVQNRRCFFYA</sequence>
<keyword evidence="2" id="KW-1185">Reference proteome</keyword>
<comment type="caution">
    <text evidence="1">The sequence shown here is derived from an EMBL/GenBank/DDBJ whole genome shotgun (WGS) entry which is preliminary data.</text>
</comment>
<name>A0A4Y2P5E1_ARAVE</name>
<dbReference type="OrthoDB" id="6469015at2759"/>
<protein>
    <submittedName>
        <fullName evidence="1">Uncharacterized protein</fullName>
    </submittedName>
</protein>
<organism evidence="1 2">
    <name type="scientific">Araneus ventricosus</name>
    <name type="common">Orbweaver spider</name>
    <name type="synonym">Epeira ventricosa</name>
    <dbReference type="NCBI Taxonomy" id="182803"/>
    <lineage>
        <taxon>Eukaryota</taxon>
        <taxon>Metazoa</taxon>
        <taxon>Ecdysozoa</taxon>
        <taxon>Arthropoda</taxon>
        <taxon>Chelicerata</taxon>
        <taxon>Arachnida</taxon>
        <taxon>Araneae</taxon>
        <taxon>Araneomorphae</taxon>
        <taxon>Entelegynae</taxon>
        <taxon>Araneoidea</taxon>
        <taxon>Araneidae</taxon>
        <taxon>Araneus</taxon>
    </lineage>
</organism>
<dbReference type="Proteomes" id="UP000499080">
    <property type="component" value="Unassembled WGS sequence"/>
</dbReference>
<gene>
    <name evidence="1" type="ORF">AVEN_132177_1</name>
</gene>
<reference evidence="1 2" key="1">
    <citation type="journal article" date="2019" name="Sci. Rep.">
        <title>Orb-weaving spider Araneus ventricosus genome elucidates the spidroin gene catalogue.</title>
        <authorList>
            <person name="Kono N."/>
            <person name="Nakamura H."/>
            <person name="Ohtoshi R."/>
            <person name="Moran D.A.P."/>
            <person name="Shinohara A."/>
            <person name="Yoshida Y."/>
            <person name="Fujiwara M."/>
            <person name="Mori M."/>
            <person name="Tomita M."/>
            <person name="Arakawa K."/>
        </authorList>
    </citation>
    <scope>NUCLEOTIDE SEQUENCE [LARGE SCALE GENOMIC DNA]</scope>
</reference>
<evidence type="ECO:0000313" key="2">
    <source>
        <dbReference type="Proteomes" id="UP000499080"/>
    </source>
</evidence>
<evidence type="ECO:0000313" key="1">
    <source>
        <dbReference type="EMBL" id="GBN46263.1"/>
    </source>
</evidence>
<dbReference type="AlphaFoldDB" id="A0A4Y2P5E1"/>
<dbReference type="EMBL" id="BGPR01010460">
    <property type="protein sequence ID" value="GBN46263.1"/>
    <property type="molecule type" value="Genomic_DNA"/>
</dbReference>
<accession>A0A4Y2P5E1</accession>